<gene>
    <name evidence="1" type="ORF">SPELUC_LOCUS13161</name>
</gene>
<sequence>QSTASTQSTNLNNSLQSISLTKKRKADAATSDLPMTTTSNKFSKQSSMSFPQVIVDSSPSAVLHDEDPVLPPVDLRTLSKILSVRQKSFTQIEHITRRQAKLEYLITEQRKQLEQEAVRELSYELFHDHKQISDAEMKVRLKNKLENNKDCAEHLHLLEEKGFSFERLWHEKLYSDVRYYVRRVKEGLWATFGISRIKPFNEHDTKDQMKQWKQDSRKAYEDLYNPNDPTNPNSDTFLASIVQYVFVSEDEQTYMNAIWTQAILKIIFDEHYLSAKIDSEVIDIWFQKLLNENNMNMEITYDESHKSNENNDDENDGNLSESYHESDQSDSIDEDCDDNDDNYIE</sequence>
<comment type="caution">
    <text evidence="1">The sequence shown here is derived from an EMBL/GenBank/DDBJ whole genome shotgun (WGS) entry which is preliminary data.</text>
</comment>
<keyword evidence="2" id="KW-1185">Reference proteome</keyword>
<dbReference type="EMBL" id="CAJVPW010033694">
    <property type="protein sequence ID" value="CAG8731749.1"/>
    <property type="molecule type" value="Genomic_DNA"/>
</dbReference>
<feature type="non-terminal residue" evidence="1">
    <location>
        <position position="1"/>
    </location>
</feature>
<accession>A0ACA9Q3J3</accession>
<reference evidence="1" key="1">
    <citation type="submission" date="2021-06" db="EMBL/GenBank/DDBJ databases">
        <authorList>
            <person name="Kallberg Y."/>
            <person name="Tangrot J."/>
            <person name="Rosling A."/>
        </authorList>
    </citation>
    <scope>NUCLEOTIDE SEQUENCE</scope>
    <source>
        <strain evidence="1">28 12/20/2015</strain>
    </source>
</reference>
<name>A0ACA9Q3J3_9GLOM</name>
<evidence type="ECO:0000313" key="2">
    <source>
        <dbReference type="Proteomes" id="UP000789366"/>
    </source>
</evidence>
<proteinExistence type="predicted"/>
<dbReference type="Proteomes" id="UP000789366">
    <property type="component" value="Unassembled WGS sequence"/>
</dbReference>
<organism evidence="1 2">
    <name type="scientific">Cetraspora pellucida</name>
    <dbReference type="NCBI Taxonomy" id="1433469"/>
    <lineage>
        <taxon>Eukaryota</taxon>
        <taxon>Fungi</taxon>
        <taxon>Fungi incertae sedis</taxon>
        <taxon>Mucoromycota</taxon>
        <taxon>Glomeromycotina</taxon>
        <taxon>Glomeromycetes</taxon>
        <taxon>Diversisporales</taxon>
        <taxon>Gigasporaceae</taxon>
        <taxon>Cetraspora</taxon>
    </lineage>
</organism>
<protein>
    <submittedName>
        <fullName evidence="1">8935_t:CDS:1</fullName>
    </submittedName>
</protein>
<evidence type="ECO:0000313" key="1">
    <source>
        <dbReference type="EMBL" id="CAG8731749.1"/>
    </source>
</evidence>